<comment type="caution">
    <text evidence="2">The sequence shown here is derived from an EMBL/GenBank/DDBJ whole genome shotgun (WGS) entry which is preliminary data.</text>
</comment>
<dbReference type="PANTHER" id="PTHR15141">
    <property type="entry name" value="TRANSCRIPTION ELONGATION FACTOR B POLYPEPTIDE 3"/>
    <property type="match status" value="1"/>
</dbReference>
<dbReference type="InterPro" id="IPR051870">
    <property type="entry name" value="Elongin-A_domain"/>
</dbReference>
<feature type="compositionally biased region" description="Pro residues" evidence="1">
    <location>
        <begin position="337"/>
        <end position="363"/>
    </location>
</feature>
<keyword evidence="3" id="KW-1185">Reference proteome</keyword>
<feature type="compositionally biased region" description="Low complexity" evidence="1">
    <location>
        <begin position="367"/>
        <end position="391"/>
    </location>
</feature>
<reference evidence="2 3" key="1">
    <citation type="submission" date="2021-12" db="EMBL/GenBank/DDBJ databases">
        <title>High titer production of polyol ester of fatty acids by Rhodotorula paludigena BS15 towards product separation-free biomass refinery.</title>
        <authorList>
            <person name="Mano J."/>
            <person name="Ono H."/>
            <person name="Tanaka T."/>
            <person name="Naito K."/>
            <person name="Sushida H."/>
            <person name="Ike M."/>
            <person name="Tokuyasu K."/>
            <person name="Kitaoka M."/>
        </authorList>
    </citation>
    <scope>NUCLEOTIDE SEQUENCE [LARGE SCALE GENOMIC DNA]</scope>
    <source>
        <strain evidence="2 3">BS15</strain>
    </source>
</reference>
<accession>A0AAV5G8B7</accession>
<feature type="compositionally biased region" description="Low complexity" evidence="1">
    <location>
        <begin position="315"/>
        <end position="325"/>
    </location>
</feature>
<dbReference type="EMBL" id="BQKY01000003">
    <property type="protein sequence ID" value="GJN88821.1"/>
    <property type="molecule type" value="Genomic_DNA"/>
</dbReference>
<feature type="compositionally biased region" description="Pro residues" evidence="1">
    <location>
        <begin position="188"/>
        <end position="240"/>
    </location>
</feature>
<organism evidence="2 3">
    <name type="scientific">Rhodotorula paludigena</name>
    <dbReference type="NCBI Taxonomy" id="86838"/>
    <lineage>
        <taxon>Eukaryota</taxon>
        <taxon>Fungi</taxon>
        <taxon>Dikarya</taxon>
        <taxon>Basidiomycota</taxon>
        <taxon>Pucciniomycotina</taxon>
        <taxon>Microbotryomycetes</taxon>
        <taxon>Sporidiobolales</taxon>
        <taxon>Sporidiobolaceae</taxon>
        <taxon>Rhodotorula</taxon>
    </lineage>
</organism>
<dbReference type="AlphaFoldDB" id="A0AAV5G8B7"/>
<dbReference type="Pfam" id="PF06881">
    <property type="entry name" value="Elongin_A"/>
    <property type="match status" value="1"/>
</dbReference>
<feature type="compositionally biased region" description="Pro residues" evidence="1">
    <location>
        <begin position="298"/>
        <end position="314"/>
    </location>
</feature>
<gene>
    <name evidence="2" type="ORF">Rhopal_001792-T1</name>
</gene>
<evidence type="ECO:0008006" key="4">
    <source>
        <dbReference type="Google" id="ProtNLM"/>
    </source>
</evidence>
<dbReference type="GO" id="GO:0070449">
    <property type="term" value="C:elongin complex"/>
    <property type="evidence" value="ECO:0007669"/>
    <property type="project" value="InterPro"/>
</dbReference>
<proteinExistence type="predicted"/>
<dbReference type="Proteomes" id="UP001342314">
    <property type="component" value="Unassembled WGS sequence"/>
</dbReference>
<feature type="region of interest" description="Disordered" evidence="1">
    <location>
        <begin position="177"/>
        <end position="418"/>
    </location>
</feature>
<dbReference type="InterPro" id="IPR010684">
    <property type="entry name" value="RNA_pol_II_trans_fac_SIII_A"/>
</dbReference>
<evidence type="ECO:0000313" key="2">
    <source>
        <dbReference type="EMBL" id="GJN88821.1"/>
    </source>
</evidence>
<dbReference type="PANTHER" id="PTHR15141:SF76">
    <property type="entry name" value="TRANSCRIPTION ELONGATION FACTOR B POLYPEPTIDE 3"/>
    <property type="match status" value="1"/>
</dbReference>
<evidence type="ECO:0000256" key="1">
    <source>
        <dbReference type="SAM" id="MobiDB-lite"/>
    </source>
</evidence>
<dbReference type="Gene3D" id="6.10.250.3180">
    <property type="match status" value="1"/>
</dbReference>
<name>A0AAV5G8B7_9BASI</name>
<sequence>MDRAHPLLDRLAATRGPPSLKSTCYQVLSAAWPAVSDVGDLPYDLVAPLLPASTAPQLAALELHSPHLEPHTNHIWRTLAINEFIEVRKAVEDGRMRTEDEPASWRHQYEQEEVKREAKMEAILSRMREQNKDYKEGRATTQLLDGVRLEKRRKVAQAPARPKSLMDKARLHTKAIASIYAPKRRKPAPAPRPAPPKPAPPPSSMHPTSRPPPAPPRPPPGTSKSPPPPLEPAPPPPPPSVNERKRPVITTVTRPLKRPASTTAVGPPLKRTSAASPPPARALAGSSTSSSSRHSSFSPPPPPPGPLSPPPSHPSPAAVAHFSPVRPLSTQPTPRARGPPPSLPPPPPPLHSGSSPPPPPPPHALARRPSAASPPIQPHPQQQQLQQRPSARALKGIFMPRPRSGVGGSSGGGGGGGQ</sequence>
<dbReference type="GO" id="GO:0006368">
    <property type="term" value="P:transcription elongation by RNA polymerase II"/>
    <property type="evidence" value="ECO:0007669"/>
    <property type="project" value="InterPro"/>
</dbReference>
<feature type="compositionally biased region" description="Low complexity" evidence="1">
    <location>
        <begin position="281"/>
        <end position="297"/>
    </location>
</feature>
<feature type="compositionally biased region" description="Gly residues" evidence="1">
    <location>
        <begin position="405"/>
        <end position="418"/>
    </location>
</feature>
<protein>
    <recommendedName>
        <fullName evidence="4">Elongin-A</fullName>
    </recommendedName>
</protein>
<evidence type="ECO:0000313" key="3">
    <source>
        <dbReference type="Proteomes" id="UP001342314"/>
    </source>
</evidence>